<dbReference type="Proteomes" id="UP000288805">
    <property type="component" value="Unassembled WGS sequence"/>
</dbReference>
<evidence type="ECO:0000256" key="6">
    <source>
        <dbReference type="ARBA" id="ARBA00022840"/>
    </source>
</evidence>
<feature type="domain" description="Protein kinase" evidence="9">
    <location>
        <begin position="1"/>
        <end position="57"/>
    </location>
</feature>
<dbReference type="InterPro" id="IPR011009">
    <property type="entry name" value="Kinase-like_dom_sf"/>
</dbReference>
<evidence type="ECO:0000313" key="12">
    <source>
        <dbReference type="Proteomes" id="UP000288805"/>
    </source>
</evidence>
<dbReference type="GO" id="GO:0005524">
    <property type="term" value="F:ATP binding"/>
    <property type="evidence" value="ECO:0007669"/>
    <property type="project" value="UniProtKB-KW"/>
</dbReference>
<dbReference type="PROSITE" id="PS50011">
    <property type="entry name" value="PROTEIN_KINASE_DOM"/>
    <property type="match status" value="1"/>
</dbReference>
<keyword evidence="5 10" id="KW-0418">Kinase</keyword>
<evidence type="ECO:0000259" key="9">
    <source>
        <dbReference type="PROSITE" id="PS50011"/>
    </source>
</evidence>
<name>A0A438C1Q2_VITVI</name>
<evidence type="ECO:0000256" key="7">
    <source>
        <dbReference type="ARBA" id="ARBA00047899"/>
    </source>
</evidence>
<evidence type="ECO:0000256" key="8">
    <source>
        <dbReference type="ARBA" id="ARBA00048679"/>
    </source>
</evidence>
<dbReference type="EMBL" id="QGNW01002581">
    <property type="protein sequence ID" value="RVW17153.1"/>
    <property type="molecule type" value="Genomic_DNA"/>
</dbReference>
<evidence type="ECO:0000256" key="3">
    <source>
        <dbReference type="ARBA" id="ARBA00022679"/>
    </source>
</evidence>
<organism evidence="10 12">
    <name type="scientific">Vitis vinifera</name>
    <name type="common">Grape</name>
    <dbReference type="NCBI Taxonomy" id="29760"/>
    <lineage>
        <taxon>Eukaryota</taxon>
        <taxon>Viridiplantae</taxon>
        <taxon>Streptophyta</taxon>
        <taxon>Embryophyta</taxon>
        <taxon>Tracheophyta</taxon>
        <taxon>Spermatophyta</taxon>
        <taxon>Magnoliopsida</taxon>
        <taxon>eudicotyledons</taxon>
        <taxon>Gunneridae</taxon>
        <taxon>Pentapetalae</taxon>
        <taxon>rosids</taxon>
        <taxon>Vitales</taxon>
        <taxon>Vitaceae</taxon>
        <taxon>Viteae</taxon>
        <taxon>Vitis</taxon>
    </lineage>
</organism>
<sequence length="57" mass="6327">MCCEVGEVATLLPVGEWASEHCSAPFRAPELWDCPSHADIDERTDIWSLGCTLYAIM</sequence>
<dbReference type="Gene3D" id="1.10.510.10">
    <property type="entry name" value="Transferase(Phosphotransferase) domain 1"/>
    <property type="match status" value="1"/>
</dbReference>
<evidence type="ECO:0000313" key="10">
    <source>
        <dbReference type="EMBL" id="RVW17153.1"/>
    </source>
</evidence>
<comment type="caution">
    <text evidence="10">The sequence shown here is derived from an EMBL/GenBank/DDBJ whole genome shotgun (WGS) entry which is preliminary data.</text>
</comment>
<evidence type="ECO:0000256" key="5">
    <source>
        <dbReference type="ARBA" id="ARBA00022777"/>
    </source>
</evidence>
<keyword evidence="4" id="KW-0547">Nucleotide-binding</keyword>
<dbReference type="EMBL" id="QGNW01000022">
    <property type="protein sequence ID" value="RVX14193.1"/>
    <property type="molecule type" value="Genomic_DNA"/>
</dbReference>
<dbReference type="EC" id="2.7.11.1" evidence="1"/>
<gene>
    <name evidence="10" type="primary">Stk16_1</name>
    <name evidence="11" type="synonym">Stk16_2</name>
    <name evidence="11" type="ORF">CK203_011413</name>
    <name evidence="10" type="ORF">CK203_076020</name>
</gene>
<dbReference type="InterPro" id="IPR000719">
    <property type="entry name" value="Prot_kinase_dom"/>
</dbReference>
<accession>A0A438C1Q2</accession>
<dbReference type="PANTHER" id="PTHR45998:SF2">
    <property type="entry name" value="SERINE_THREONINE-PROTEIN KINASE 16"/>
    <property type="match status" value="1"/>
</dbReference>
<keyword evidence="3" id="KW-0808">Transferase</keyword>
<proteinExistence type="predicted"/>
<protein>
    <recommendedName>
        <fullName evidence="1">non-specific serine/threonine protein kinase</fullName>
        <ecNumber evidence="1">2.7.11.1</ecNumber>
    </recommendedName>
</protein>
<keyword evidence="2" id="KW-0723">Serine/threonine-protein kinase</keyword>
<comment type="catalytic activity">
    <reaction evidence="8">
        <text>L-seryl-[protein] + ATP = O-phospho-L-seryl-[protein] + ADP + H(+)</text>
        <dbReference type="Rhea" id="RHEA:17989"/>
        <dbReference type="Rhea" id="RHEA-COMP:9863"/>
        <dbReference type="Rhea" id="RHEA-COMP:11604"/>
        <dbReference type="ChEBI" id="CHEBI:15378"/>
        <dbReference type="ChEBI" id="CHEBI:29999"/>
        <dbReference type="ChEBI" id="CHEBI:30616"/>
        <dbReference type="ChEBI" id="CHEBI:83421"/>
        <dbReference type="ChEBI" id="CHEBI:456216"/>
        <dbReference type="EC" id="2.7.11.1"/>
    </reaction>
</comment>
<evidence type="ECO:0000256" key="4">
    <source>
        <dbReference type="ARBA" id="ARBA00022741"/>
    </source>
</evidence>
<reference evidence="10 12" key="1">
    <citation type="journal article" date="2018" name="PLoS Genet.">
        <title>Population sequencing reveals clonal diversity and ancestral inbreeding in the grapevine cultivar Chardonnay.</title>
        <authorList>
            <person name="Roach M.J."/>
            <person name="Johnson D.L."/>
            <person name="Bohlmann J."/>
            <person name="van Vuuren H.J."/>
            <person name="Jones S.J."/>
            <person name="Pretorius I.S."/>
            <person name="Schmidt S.A."/>
            <person name="Borneman A.R."/>
        </authorList>
    </citation>
    <scope>NUCLEOTIDE SEQUENCE [LARGE SCALE GENOMIC DNA]</scope>
    <source>
        <strain evidence="12">cv. Chardonnay</strain>
        <strain evidence="10">I10V1</strain>
        <tissue evidence="10">Leaf</tissue>
    </source>
</reference>
<evidence type="ECO:0000256" key="1">
    <source>
        <dbReference type="ARBA" id="ARBA00012513"/>
    </source>
</evidence>
<dbReference type="GO" id="GO:0004674">
    <property type="term" value="F:protein serine/threonine kinase activity"/>
    <property type="evidence" value="ECO:0007669"/>
    <property type="project" value="UniProtKB-KW"/>
</dbReference>
<dbReference type="SUPFAM" id="SSF56112">
    <property type="entry name" value="Protein kinase-like (PK-like)"/>
    <property type="match status" value="1"/>
</dbReference>
<keyword evidence="6" id="KW-0067">ATP-binding</keyword>
<comment type="catalytic activity">
    <reaction evidence="7">
        <text>L-threonyl-[protein] + ATP = O-phospho-L-threonyl-[protein] + ADP + H(+)</text>
        <dbReference type="Rhea" id="RHEA:46608"/>
        <dbReference type="Rhea" id="RHEA-COMP:11060"/>
        <dbReference type="Rhea" id="RHEA-COMP:11605"/>
        <dbReference type="ChEBI" id="CHEBI:15378"/>
        <dbReference type="ChEBI" id="CHEBI:30013"/>
        <dbReference type="ChEBI" id="CHEBI:30616"/>
        <dbReference type="ChEBI" id="CHEBI:61977"/>
        <dbReference type="ChEBI" id="CHEBI:456216"/>
        <dbReference type="EC" id="2.7.11.1"/>
    </reaction>
</comment>
<dbReference type="AlphaFoldDB" id="A0A438C1Q2"/>
<dbReference type="InterPro" id="IPR052239">
    <property type="entry name" value="Ser/Thr-specific_kinases"/>
</dbReference>
<evidence type="ECO:0000313" key="11">
    <source>
        <dbReference type="EMBL" id="RVX14193.1"/>
    </source>
</evidence>
<dbReference type="PANTHER" id="PTHR45998">
    <property type="entry name" value="SERINE/THREONINE-PROTEIN KINASE 16"/>
    <property type="match status" value="1"/>
</dbReference>
<evidence type="ECO:0000256" key="2">
    <source>
        <dbReference type="ARBA" id="ARBA00022527"/>
    </source>
</evidence>